<feature type="transmembrane region" description="Helical" evidence="1">
    <location>
        <begin position="48"/>
        <end position="70"/>
    </location>
</feature>
<name>Q9PB92_XYLFA</name>
<keyword evidence="1" id="KW-0472">Membrane</keyword>
<evidence type="ECO:0000256" key="1">
    <source>
        <dbReference type="SAM" id="Phobius"/>
    </source>
</evidence>
<dbReference type="GO" id="GO:0005886">
    <property type="term" value="C:plasma membrane"/>
    <property type="evidence" value="ECO:0007669"/>
    <property type="project" value="TreeGrafter"/>
</dbReference>
<dbReference type="PANTHER" id="PTHR38598:SF1">
    <property type="entry name" value="INNER MEMBRANE PROTEIN YJCH"/>
    <property type="match status" value="1"/>
</dbReference>
<evidence type="ECO:0008006" key="4">
    <source>
        <dbReference type="Google" id="ProtNLM"/>
    </source>
</evidence>
<dbReference type="PANTHER" id="PTHR38598">
    <property type="entry name" value="INNER MEMBRANE PROTEIN YJCH"/>
    <property type="match status" value="1"/>
</dbReference>
<dbReference type="Pfam" id="PF04341">
    <property type="entry name" value="DUF485"/>
    <property type="match status" value="1"/>
</dbReference>
<organism evidence="2 3">
    <name type="scientific">Xylella fastidiosa (strain 9a5c)</name>
    <dbReference type="NCBI Taxonomy" id="160492"/>
    <lineage>
        <taxon>Bacteria</taxon>
        <taxon>Pseudomonadati</taxon>
        <taxon>Pseudomonadota</taxon>
        <taxon>Gammaproteobacteria</taxon>
        <taxon>Lysobacterales</taxon>
        <taxon>Lysobacteraceae</taxon>
        <taxon>Xylella</taxon>
    </lineage>
</organism>
<dbReference type="InterPro" id="IPR052959">
    <property type="entry name" value="Inner_membrane_assoc"/>
</dbReference>
<evidence type="ECO:0000313" key="2">
    <source>
        <dbReference type="EMBL" id="AAF85051.1"/>
    </source>
</evidence>
<dbReference type="InterPro" id="IPR007436">
    <property type="entry name" value="DUF485"/>
</dbReference>
<dbReference type="eggNOG" id="COG3162">
    <property type="taxonomic scope" value="Bacteria"/>
</dbReference>
<accession>Q9PB92</accession>
<reference evidence="2 3" key="1">
    <citation type="journal article" date="2000" name="Nature">
        <title>The genome sequence of the plant pathogen Xylella fastidiosa.</title>
        <authorList>
            <person name="Simpson A.J."/>
            <person name="Reinach F.C."/>
            <person name="Arruda P."/>
            <person name="Abreu F.A."/>
            <person name="Acencio M."/>
            <person name="Alvarenga R."/>
            <person name="Alves L.M."/>
            <person name="Araya J.E."/>
            <person name="Baia G.S."/>
            <person name="Baptista C.S."/>
            <person name="Barros M.H."/>
            <person name="Bonaccorsi E.D."/>
            <person name="Bordin S."/>
            <person name="Bove J.M."/>
            <person name="Briones M.R."/>
            <person name="Bueno M.R."/>
            <person name="Camargo A.A."/>
            <person name="Camargo L.E."/>
            <person name="Carraro D.M."/>
            <person name="Carrer H."/>
            <person name="Colauto N.B."/>
            <person name="Colombo C."/>
            <person name="Costa F.F."/>
            <person name="Costa M.C."/>
            <person name="Costa-Neto C.M."/>
            <person name="Coutinho L.L."/>
            <person name="Cristofani M."/>
            <person name="Dias-Neto E."/>
            <person name="Docena C."/>
            <person name="El-Dorry H."/>
            <person name="Facincani A.P."/>
            <person name="Ferreira A.J."/>
            <person name="Ferreira V.C."/>
            <person name="Ferro J.A."/>
            <person name="Fraga J.S."/>
            <person name="Franca S.C."/>
            <person name="Franco M.C."/>
            <person name="Frohme M."/>
            <person name="Furlan L.R."/>
            <person name="Garnier M."/>
            <person name="Goldman G.H."/>
            <person name="Goldman M.H."/>
            <person name="Gomes S.L."/>
            <person name="Gruber A."/>
            <person name="Ho P.L."/>
            <person name="Hoheisel J.D."/>
            <person name="Junqueira M.L."/>
            <person name="Kemper E.L."/>
            <person name="Kitajima J.P."/>
            <person name="Krieger J.E."/>
            <person name="Kuramae E.E."/>
            <person name="Laigret F."/>
            <person name="Lambais M.R."/>
            <person name="Leite L.C."/>
            <person name="Lemos E.G."/>
            <person name="Lemos M.V."/>
            <person name="Lopes S.A."/>
            <person name="Lopes C.R."/>
            <person name="Machado J.A."/>
            <person name="Machado M.A."/>
            <person name="Madeira A.M."/>
            <person name="Madeira H.M."/>
            <person name="Marino C.L."/>
            <person name="Marques M.V."/>
            <person name="Martins E.A."/>
            <person name="Martins E.M."/>
            <person name="Matsukuma A.Y."/>
            <person name="Menck C.F."/>
            <person name="Miracca E.C."/>
            <person name="Miyaki C.Y."/>
            <person name="Monteriro-Vitorello C.B."/>
            <person name="Moon D.H."/>
            <person name="Nagai M.A."/>
            <person name="Nascimento A.L."/>
            <person name="Netto L.E."/>
            <person name="Nhani A.Jr."/>
            <person name="Nobrega F.G."/>
            <person name="Nunes L.R."/>
            <person name="Oliveira M.A."/>
            <person name="de Oliveira M.C."/>
            <person name="de Oliveira R.C."/>
            <person name="Palmieri D.A."/>
            <person name="Paris A."/>
            <person name="Peixoto B.R."/>
            <person name="Pereira G.A."/>
            <person name="Pereira H.A.Jr."/>
            <person name="Pesquero J.B."/>
            <person name="Quaggio R.B."/>
            <person name="Roberto P.G."/>
            <person name="Rodrigues V."/>
            <person name="de M Rosa A.J."/>
            <person name="de Rosa V.E.Jr."/>
            <person name="de Sa R.G."/>
            <person name="Santelli R.V."/>
            <person name="Sawasaki H.E."/>
            <person name="da Silva A.C."/>
            <person name="da Silva A.M."/>
            <person name="da Silva F.R."/>
            <person name="da Silva W.A.Jr."/>
            <person name="da Silveira J.F."/>
            <person name="Silvestri M.L."/>
            <person name="Siqueira W.J."/>
            <person name="de Souza A.A."/>
            <person name="de Souza A.P."/>
            <person name="Terenzi M.F."/>
            <person name="Truffi D."/>
            <person name="Tsai S.M."/>
            <person name="Tsuhako M.H."/>
            <person name="Vallada H."/>
            <person name="Van Sluys M.A."/>
            <person name="Verjovski-Almeida S."/>
            <person name="Vettore A.L."/>
            <person name="Zago M.A."/>
            <person name="Zatz M."/>
            <person name="Meidanis J."/>
            <person name="Setubal J.C."/>
        </authorList>
    </citation>
    <scope>NUCLEOTIDE SEQUENCE [LARGE SCALE GENOMIC DNA]</scope>
    <source>
        <strain evidence="2 3">9a5c</strain>
    </source>
</reference>
<proteinExistence type="predicted"/>
<protein>
    <recommendedName>
        <fullName evidence="4">DUF485 domain-containing protein</fullName>
    </recommendedName>
</protein>
<sequence length="126" mass="14057">MPDYFYDLGGTGIIIFERVCMNVSNGDLIVEKIDANRKYHALKRQRNVLSWLLTLLMLVVYFGFIGLIAFNKAFLAVPLASGVTTRGIPIAIGVMLFAIVVTAVYVFFANIVYDKLSRSILEDACK</sequence>
<dbReference type="KEGG" id="xfa:XF_2252"/>
<dbReference type="AlphaFoldDB" id="Q9PB92"/>
<dbReference type="PIR" id="D82582">
    <property type="entry name" value="D82582"/>
</dbReference>
<dbReference type="STRING" id="160492.XF_2252"/>
<keyword evidence="1" id="KW-1133">Transmembrane helix</keyword>
<evidence type="ECO:0000313" key="3">
    <source>
        <dbReference type="Proteomes" id="UP000000812"/>
    </source>
</evidence>
<gene>
    <name evidence="2" type="ordered locus">XF_2252</name>
</gene>
<feature type="transmembrane region" description="Helical" evidence="1">
    <location>
        <begin position="90"/>
        <end position="113"/>
    </location>
</feature>
<keyword evidence="1" id="KW-0812">Transmembrane</keyword>
<dbReference type="Proteomes" id="UP000000812">
    <property type="component" value="Chromosome"/>
</dbReference>
<dbReference type="EMBL" id="AE003849">
    <property type="protein sequence ID" value="AAF85051.1"/>
    <property type="molecule type" value="Genomic_DNA"/>
</dbReference>
<dbReference type="HOGENOM" id="CLU_123372_2_0_6"/>